<dbReference type="EMBL" id="JASBWR010000007">
    <property type="protein sequence ID" value="KAJ9111653.1"/>
    <property type="molecule type" value="Genomic_DNA"/>
</dbReference>
<dbReference type="Proteomes" id="UP001241377">
    <property type="component" value="Unassembled WGS sequence"/>
</dbReference>
<evidence type="ECO:0000313" key="1">
    <source>
        <dbReference type="EMBL" id="KAJ9111653.1"/>
    </source>
</evidence>
<protein>
    <submittedName>
        <fullName evidence="1">Uncharacterized protein</fullName>
    </submittedName>
</protein>
<sequence>MAPGPTQASRYRRGKLPQGAPIPSDESSDEEEQQQQQSKQGARRRYVDDEQRGIVAGGAGKIIRSGDDLISNAKAGSGTGKGNIQLALRDVKVEKDGGLLIGGRREVGRTEMEGTSEEDEEDEDEEMEEDLKPGATRPKPTIAQPAVPAAGANQESSEYETGSEEEEESSEEEPPKPVYRPTFVPKRARETVIAKQAEVQAEEELWKKKEEELKARKKESRDLVGESIRRELAEKEATENVPDVDDTDDIDPEAEFEAWRLRELSRLTRDKEAALQREEEKEEIERRRALPEAQRLREDEEYARRTREAKEANRGERVFMEKFYHKGAFYQDEDILKRNYNVKTESAVDVSLLPKAMQVRNFGKYTHLKDQDTTQGGWDRALRRGPESGLASTSEGCFNCGGPHLRRDCPNPPGANRDGPSASGTNNYNLGGQRAWGNSRNGREEDERGEQMDRRSGSDDKHWREHGSSRAAASNDRERERYGGDHDYERTKASEKDRQRDDRSRGDRDYKRRTSRSRSPDSRRRDDYRERDRDRDRDRDYRR</sequence>
<accession>A0ACC2WIT6</accession>
<proteinExistence type="predicted"/>
<evidence type="ECO:0000313" key="2">
    <source>
        <dbReference type="Proteomes" id="UP001241377"/>
    </source>
</evidence>
<keyword evidence="2" id="KW-1185">Reference proteome</keyword>
<name>A0ACC2WIT6_9TREE</name>
<organism evidence="1 2">
    <name type="scientific">Naganishia cerealis</name>
    <dbReference type="NCBI Taxonomy" id="610337"/>
    <lineage>
        <taxon>Eukaryota</taxon>
        <taxon>Fungi</taxon>
        <taxon>Dikarya</taxon>
        <taxon>Basidiomycota</taxon>
        <taxon>Agaricomycotina</taxon>
        <taxon>Tremellomycetes</taxon>
        <taxon>Filobasidiales</taxon>
        <taxon>Filobasidiaceae</taxon>
        <taxon>Naganishia</taxon>
    </lineage>
</organism>
<gene>
    <name evidence="1" type="ORF">QFC19_001010</name>
</gene>
<comment type="caution">
    <text evidence="1">The sequence shown here is derived from an EMBL/GenBank/DDBJ whole genome shotgun (WGS) entry which is preliminary data.</text>
</comment>
<reference evidence="1" key="1">
    <citation type="submission" date="2023-04" db="EMBL/GenBank/DDBJ databases">
        <title>Draft Genome sequencing of Naganishia species isolated from polar environments using Oxford Nanopore Technology.</title>
        <authorList>
            <person name="Leo P."/>
            <person name="Venkateswaran K."/>
        </authorList>
    </citation>
    <scope>NUCLEOTIDE SEQUENCE</scope>
    <source>
        <strain evidence="1">MNA-CCFEE 5261</strain>
    </source>
</reference>